<evidence type="ECO:0000256" key="8">
    <source>
        <dbReference type="ARBA" id="ARBA00023180"/>
    </source>
</evidence>
<dbReference type="GO" id="GO:0004888">
    <property type="term" value="F:transmembrane signaling receptor activity"/>
    <property type="evidence" value="ECO:0007669"/>
    <property type="project" value="UniProtKB-ARBA"/>
</dbReference>
<feature type="transmembrane region" description="Helical" evidence="10">
    <location>
        <begin position="169"/>
        <end position="190"/>
    </location>
</feature>
<evidence type="ECO:0000313" key="13">
    <source>
        <dbReference type="Ensembl" id="ENSOSIP00000007865.1"/>
    </source>
</evidence>
<reference evidence="13" key="2">
    <citation type="submission" date="2025-09" db="UniProtKB">
        <authorList>
            <consortium name="Ensembl"/>
        </authorList>
    </citation>
    <scope>IDENTIFICATION</scope>
</reference>
<dbReference type="PANTHER" id="PTHR46330">
    <property type="entry name" value="TUMOR NECROSIS FACTOR RECEPTOR SUPERFAMILY MEMBER 10B"/>
    <property type="match status" value="1"/>
</dbReference>
<protein>
    <submittedName>
        <fullName evidence="13">Hematopoietic death receptor</fullName>
    </submittedName>
</protein>
<feature type="signal peptide" evidence="11">
    <location>
        <begin position="1"/>
        <end position="22"/>
    </location>
</feature>
<dbReference type="AlphaFoldDB" id="A0A8C7X4K1"/>
<feature type="chain" id="PRO_5034887092" evidence="11">
    <location>
        <begin position="23"/>
        <end position="253"/>
    </location>
</feature>
<evidence type="ECO:0000259" key="12">
    <source>
        <dbReference type="PROSITE" id="PS50050"/>
    </source>
</evidence>
<keyword evidence="5 10" id="KW-0472">Membrane</keyword>
<evidence type="ECO:0000256" key="11">
    <source>
        <dbReference type="SAM" id="SignalP"/>
    </source>
</evidence>
<name>A0A8C7X4K1_9TELE</name>
<dbReference type="SMART" id="SM00208">
    <property type="entry name" value="TNFR"/>
    <property type="match status" value="3"/>
</dbReference>
<dbReference type="GO" id="GO:0005886">
    <property type="term" value="C:plasma membrane"/>
    <property type="evidence" value="ECO:0007669"/>
    <property type="project" value="TreeGrafter"/>
</dbReference>
<keyword evidence="10" id="KW-1133">Transmembrane helix</keyword>
<accession>A0A8C7X4K1</accession>
<evidence type="ECO:0000256" key="6">
    <source>
        <dbReference type="ARBA" id="ARBA00023157"/>
    </source>
</evidence>
<feature type="disulfide bond" evidence="9">
    <location>
        <begin position="97"/>
        <end position="115"/>
    </location>
</feature>
<dbReference type="GO" id="GO:0009986">
    <property type="term" value="C:cell surface"/>
    <property type="evidence" value="ECO:0007669"/>
    <property type="project" value="TreeGrafter"/>
</dbReference>
<evidence type="ECO:0000256" key="3">
    <source>
        <dbReference type="ARBA" id="ARBA00022729"/>
    </source>
</evidence>
<dbReference type="Ensembl" id="ENSOSIT00000008402.1">
    <property type="protein sequence ID" value="ENSOSIP00000007865.1"/>
    <property type="gene ID" value="ENSOSIG00000005131.1"/>
</dbReference>
<dbReference type="PROSITE" id="PS50050">
    <property type="entry name" value="TNFR_NGFR_2"/>
    <property type="match status" value="2"/>
</dbReference>
<organism evidence="13 14">
    <name type="scientific">Oryzias sinensis</name>
    <name type="common">Chinese medaka</name>
    <dbReference type="NCBI Taxonomy" id="183150"/>
    <lineage>
        <taxon>Eukaryota</taxon>
        <taxon>Metazoa</taxon>
        <taxon>Chordata</taxon>
        <taxon>Craniata</taxon>
        <taxon>Vertebrata</taxon>
        <taxon>Euteleostomi</taxon>
        <taxon>Actinopterygii</taxon>
        <taxon>Neopterygii</taxon>
        <taxon>Teleostei</taxon>
        <taxon>Neoteleostei</taxon>
        <taxon>Acanthomorphata</taxon>
        <taxon>Ovalentaria</taxon>
        <taxon>Atherinomorphae</taxon>
        <taxon>Beloniformes</taxon>
        <taxon>Adrianichthyidae</taxon>
        <taxon>Oryziinae</taxon>
        <taxon>Oryzias</taxon>
    </lineage>
</organism>
<dbReference type="InterPro" id="IPR001368">
    <property type="entry name" value="TNFR/NGFR_Cys_rich_reg"/>
</dbReference>
<keyword evidence="7" id="KW-0675">Receptor</keyword>
<keyword evidence="2" id="KW-0053">Apoptosis</keyword>
<keyword evidence="6 9" id="KW-1015">Disulfide bond</keyword>
<evidence type="ECO:0000256" key="1">
    <source>
        <dbReference type="ARBA" id="ARBA00004370"/>
    </source>
</evidence>
<dbReference type="InterPro" id="IPR052491">
    <property type="entry name" value="TNFRSF10"/>
</dbReference>
<dbReference type="GO" id="GO:0043065">
    <property type="term" value="P:positive regulation of apoptotic process"/>
    <property type="evidence" value="ECO:0007669"/>
    <property type="project" value="TreeGrafter"/>
</dbReference>
<feature type="disulfide bond" evidence="9">
    <location>
        <begin position="76"/>
        <end position="91"/>
    </location>
</feature>
<evidence type="ECO:0000256" key="7">
    <source>
        <dbReference type="ARBA" id="ARBA00023170"/>
    </source>
</evidence>
<feature type="disulfide bond" evidence="9">
    <location>
        <begin position="138"/>
        <end position="156"/>
    </location>
</feature>
<feature type="repeat" description="TNFR-Cys" evidence="9">
    <location>
        <begin position="75"/>
        <end position="115"/>
    </location>
</feature>
<dbReference type="PANTHER" id="PTHR46330:SF6">
    <property type="entry name" value="HEMATOPOIETIC DEATH RECEPTOR-RELATED"/>
    <property type="match status" value="1"/>
</dbReference>
<reference evidence="13" key="1">
    <citation type="submission" date="2025-08" db="UniProtKB">
        <authorList>
            <consortium name="Ensembl"/>
        </authorList>
    </citation>
    <scope>IDENTIFICATION</scope>
</reference>
<keyword evidence="10" id="KW-0812">Transmembrane</keyword>
<dbReference type="GeneTree" id="ENSGT00940000165531"/>
<keyword evidence="3 11" id="KW-0732">Signal</keyword>
<sequence>MEVCRFMVSVGCLAFLVTLTAANLPPGLRVRRRRHFGSCGEQEYPNGNICCLNCKAGTFVKSPCTTAGQRGTCEECDYGTFTEHDNHLQKCVDCAKCGPDQEVAEQCTNTQNTKCRCKAGRFCNPEEACEVCRKCLTCKRDEEVVRNCTFTSNTVCKKIPLKPGSSLDAVFFVLCVIPAILFLVAGGIFLKYKKKCGCRGSSEASPAVAKSEENCRGSSAALILISVSRFSQRSKEKHSLLVEPALQYLGEKC</sequence>
<evidence type="ECO:0000256" key="2">
    <source>
        <dbReference type="ARBA" id="ARBA00022703"/>
    </source>
</evidence>
<dbReference type="SUPFAM" id="SSF57586">
    <property type="entry name" value="TNF receptor-like"/>
    <property type="match status" value="2"/>
</dbReference>
<dbReference type="FunFam" id="2.10.50.10:FF:000004">
    <property type="entry name" value="Tumor necrosis factor receptor superfamily member 6"/>
    <property type="match status" value="1"/>
</dbReference>
<feature type="domain" description="TNFR-Cys" evidence="12">
    <location>
        <begin position="75"/>
        <end position="115"/>
    </location>
</feature>
<evidence type="ECO:0000256" key="4">
    <source>
        <dbReference type="ARBA" id="ARBA00022737"/>
    </source>
</evidence>
<evidence type="ECO:0000256" key="9">
    <source>
        <dbReference type="PROSITE-ProRule" id="PRU00206"/>
    </source>
</evidence>
<evidence type="ECO:0000313" key="14">
    <source>
        <dbReference type="Proteomes" id="UP000694383"/>
    </source>
</evidence>
<proteinExistence type="predicted"/>
<keyword evidence="14" id="KW-1185">Reference proteome</keyword>
<dbReference type="Gene3D" id="2.10.50.10">
    <property type="entry name" value="Tumor Necrosis Factor Receptor, subunit A, domain 2"/>
    <property type="match status" value="3"/>
</dbReference>
<comment type="subcellular location">
    <subcellularLocation>
        <location evidence="1">Membrane</location>
    </subcellularLocation>
</comment>
<keyword evidence="4" id="KW-0677">Repeat</keyword>
<feature type="disulfide bond" evidence="9">
    <location>
        <begin position="94"/>
        <end position="107"/>
    </location>
</feature>
<feature type="disulfide bond" evidence="9">
    <location>
        <begin position="117"/>
        <end position="132"/>
    </location>
</feature>
<feature type="disulfide bond" evidence="9">
    <location>
        <begin position="135"/>
        <end position="148"/>
    </location>
</feature>
<evidence type="ECO:0000256" key="5">
    <source>
        <dbReference type="ARBA" id="ARBA00023136"/>
    </source>
</evidence>
<feature type="repeat" description="TNFR-Cys" evidence="9">
    <location>
        <begin position="116"/>
        <end position="156"/>
    </location>
</feature>
<dbReference type="Proteomes" id="UP000694383">
    <property type="component" value="Unplaced"/>
</dbReference>
<dbReference type="Pfam" id="PF00020">
    <property type="entry name" value="TNFR_c6"/>
    <property type="match status" value="2"/>
</dbReference>
<dbReference type="GO" id="GO:0036462">
    <property type="term" value="P:TRAIL-activated apoptotic signaling pathway"/>
    <property type="evidence" value="ECO:0007669"/>
    <property type="project" value="TreeGrafter"/>
</dbReference>
<feature type="domain" description="TNFR-Cys" evidence="12">
    <location>
        <begin position="116"/>
        <end position="156"/>
    </location>
</feature>
<keyword evidence="8" id="KW-0325">Glycoprotein</keyword>
<evidence type="ECO:0000256" key="10">
    <source>
        <dbReference type="SAM" id="Phobius"/>
    </source>
</evidence>